<evidence type="ECO:0000313" key="2">
    <source>
        <dbReference type="Proteomes" id="UP000467322"/>
    </source>
</evidence>
<keyword evidence="2" id="KW-1185">Reference proteome</keyword>
<evidence type="ECO:0000313" key="1">
    <source>
        <dbReference type="EMBL" id="MZR13790.1"/>
    </source>
</evidence>
<gene>
    <name evidence="1" type="ORF">GQE99_12275</name>
</gene>
<dbReference type="RefSeq" id="WP_161351929.1">
    <property type="nucleotide sequence ID" value="NZ_WTUX01000016.1"/>
</dbReference>
<reference evidence="1 2" key="1">
    <citation type="submission" date="2019-12" db="EMBL/GenBank/DDBJ databases">
        <title>Maritimibacter sp. nov. sp. isolated from sea sand.</title>
        <authorList>
            <person name="Kim J."/>
            <person name="Jeong S.E."/>
            <person name="Jung H.S."/>
            <person name="Jeon C.O."/>
        </authorList>
    </citation>
    <scope>NUCLEOTIDE SEQUENCE [LARGE SCALE GENOMIC DNA]</scope>
    <source>
        <strain evidence="1 2">DP07</strain>
    </source>
</reference>
<comment type="caution">
    <text evidence="1">The sequence shown here is derived from an EMBL/GenBank/DDBJ whole genome shotgun (WGS) entry which is preliminary data.</text>
</comment>
<proteinExistence type="predicted"/>
<dbReference type="AlphaFoldDB" id="A0A845M0F1"/>
<accession>A0A845M0F1</accession>
<sequence length="215" mass="24370">MSEQVSPLLITAAELEHYTTLYRGHSGELDSGLQSASDHLSEEEMIETARCLHAVATLSDDLGEIVAQGRSPLARFLEEALVPIMGNLVKTCRYDPLDEIWELFGDFRGAGLSPRDQELGFVEVSYSNRQFCLALCIPFDERGESAGPPRLTLETRRGVLWSHEYDAELGHQLIAEAAEDIAIFYERPQTPPSLEPFCCPDHRLWLEWRRLRRLI</sequence>
<protein>
    <submittedName>
        <fullName evidence="1">Uncharacterized protein</fullName>
    </submittedName>
</protein>
<dbReference type="EMBL" id="WTUX01000016">
    <property type="protein sequence ID" value="MZR13790.1"/>
    <property type="molecule type" value="Genomic_DNA"/>
</dbReference>
<organism evidence="1 2">
    <name type="scientific">Maritimibacter harenae</name>
    <dbReference type="NCBI Taxonomy" id="2606218"/>
    <lineage>
        <taxon>Bacteria</taxon>
        <taxon>Pseudomonadati</taxon>
        <taxon>Pseudomonadota</taxon>
        <taxon>Alphaproteobacteria</taxon>
        <taxon>Rhodobacterales</taxon>
        <taxon>Roseobacteraceae</taxon>
        <taxon>Maritimibacter</taxon>
    </lineage>
</organism>
<name>A0A845M0F1_9RHOB</name>
<dbReference type="Proteomes" id="UP000467322">
    <property type="component" value="Unassembled WGS sequence"/>
</dbReference>